<evidence type="ECO:0000256" key="11">
    <source>
        <dbReference type="ARBA" id="ARBA00023144"/>
    </source>
</evidence>
<evidence type="ECO:0000313" key="17">
    <source>
        <dbReference type="EMBL" id="MBM6398784.1"/>
    </source>
</evidence>
<evidence type="ECO:0000256" key="1">
    <source>
        <dbReference type="ARBA" id="ARBA00001107"/>
    </source>
</evidence>
<evidence type="ECO:0000256" key="2">
    <source>
        <dbReference type="ARBA" id="ARBA00001947"/>
    </source>
</evidence>
<evidence type="ECO:0000256" key="10">
    <source>
        <dbReference type="ARBA" id="ARBA00022833"/>
    </source>
</evidence>
<dbReference type="EMBL" id="JAFDVD010000001">
    <property type="protein sequence ID" value="MBM6398784.1"/>
    <property type="molecule type" value="Genomic_DNA"/>
</dbReference>
<sequence length="372" mass="40840">MTVTHDVRRTVSRLADGRQIIYFDDTAEAPARTAVDSRELGPRAAAGHIRHDALTGDWVAVAGHRMHRTFLPPRDECPLCPTGRGSVPSEVPDADYDVVVFENRFPSYAPVAVDDVSAPEGYLHAPALGRTEVVCFTSDHESTFAALSPHRVRTVVDVWADRTAELGADPDVAHVFCFENRGQEIGVTLHHPHGQVYGYPYVPARTAEMLARATEHHARTGRLLGADLLAAEQADGSRVVLTGEHWTAYVPYAARWPVEVHLAPHRDVPDLVALDDAERDELAHVYLELLRLLDGYFVGDDGASVRLPYIAAWHQAPTRTGRDVSRLLLQVMSVLRGPGKLKYLAGSESGVGGWVTDTRPEAVAARLRELAR</sequence>
<evidence type="ECO:0000256" key="5">
    <source>
        <dbReference type="ARBA" id="ARBA00012384"/>
    </source>
</evidence>
<name>A0ABS2CI40_9MICO</name>
<comment type="caution">
    <text evidence="17">The sequence shown here is derived from an EMBL/GenBank/DDBJ whole genome shotgun (WGS) entry which is preliminary data.</text>
</comment>
<keyword evidence="7 14" id="KW-0808">Transferase</keyword>
<keyword evidence="12 14" id="KW-0119">Carbohydrate metabolism</keyword>
<dbReference type="InterPro" id="IPR019779">
    <property type="entry name" value="GalP_UDPtransf1_His-AS"/>
</dbReference>
<comment type="pathway">
    <text evidence="3 14">Carbohydrate metabolism; galactose metabolism.</text>
</comment>
<dbReference type="InterPro" id="IPR005849">
    <property type="entry name" value="GalP_Utransf_N"/>
</dbReference>
<dbReference type="RefSeq" id="WP_204129283.1">
    <property type="nucleotide sequence ID" value="NZ_JAFDVD010000001.1"/>
</dbReference>
<accession>A0ABS2CI40</accession>
<evidence type="ECO:0000256" key="7">
    <source>
        <dbReference type="ARBA" id="ARBA00022679"/>
    </source>
</evidence>
<evidence type="ECO:0000256" key="3">
    <source>
        <dbReference type="ARBA" id="ARBA00004947"/>
    </source>
</evidence>
<keyword evidence="11 14" id="KW-0299">Galactose metabolism</keyword>
<dbReference type="PANTHER" id="PTHR11943">
    <property type="entry name" value="GALACTOSE-1-PHOSPHATE URIDYLYLTRANSFERASE"/>
    <property type="match status" value="1"/>
</dbReference>
<feature type="domain" description="Galactose-1-phosphate uridyl transferase C-terminal" evidence="16">
    <location>
        <begin position="217"/>
        <end position="323"/>
    </location>
</feature>
<evidence type="ECO:0000256" key="8">
    <source>
        <dbReference type="ARBA" id="ARBA00022695"/>
    </source>
</evidence>
<dbReference type="PROSITE" id="PS00117">
    <property type="entry name" value="GAL_P_UDP_TRANSF_I"/>
    <property type="match status" value="1"/>
</dbReference>
<keyword evidence="18" id="KW-1185">Reference proteome</keyword>
<dbReference type="Pfam" id="PF02744">
    <property type="entry name" value="GalP_UDP_tr_C"/>
    <property type="match status" value="1"/>
</dbReference>
<dbReference type="PIRSF" id="PIRSF000808">
    <property type="entry name" value="GalT"/>
    <property type="match status" value="1"/>
</dbReference>
<dbReference type="PANTHER" id="PTHR11943:SF1">
    <property type="entry name" value="GALACTOSE-1-PHOSPHATE URIDYLYLTRANSFERASE"/>
    <property type="match status" value="1"/>
</dbReference>
<dbReference type="NCBIfam" id="TIGR00209">
    <property type="entry name" value="galT_1"/>
    <property type="match status" value="1"/>
</dbReference>
<evidence type="ECO:0000256" key="4">
    <source>
        <dbReference type="ARBA" id="ARBA00010951"/>
    </source>
</evidence>
<dbReference type="InterPro" id="IPR001937">
    <property type="entry name" value="GalP_UDPtransf1"/>
</dbReference>
<reference evidence="17" key="1">
    <citation type="submission" date="2021-02" db="EMBL/GenBank/DDBJ databases">
        <title>Phycicoccus sp. MQZ13P-5T, whole genome shotgun sequence.</title>
        <authorList>
            <person name="Tuo L."/>
        </authorList>
    </citation>
    <scope>NUCLEOTIDE SEQUENCE</scope>
    <source>
        <strain evidence="17">MQZ13P-5</strain>
    </source>
</reference>
<evidence type="ECO:0000256" key="9">
    <source>
        <dbReference type="ARBA" id="ARBA00022723"/>
    </source>
</evidence>
<evidence type="ECO:0000256" key="6">
    <source>
        <dbReference type="ARBA" id="ARBA00016340"/>
    </source>
</evidence>
<dbReference type="GO" id="GO:0016779">
    <property type="term" value="F:nucleotidyltransferase activity"/>
    <property type="evidence" value="ECO:0007669"/>
    <property type="project" value="UniProtKB-KW"/>
</dbReference>
<evidence type="ECO:0000313" key="18">
    <source>
        <dbReference type="Proteomes" id="UP001430172"/>
    </source>
</evidence>
<dbReference type="Proteomes" id="UP001430172">
    <property type="component" value="Unassembled WGS sequence"/>
</dbReference>
<keyword evidence="10" id="KW-0862">Zinc</keyword>
<dbReference type="InterPro" id="IPR005850">
    <property type="entry name" value="GalP_Utransf_C"/>
</dbReference>
<evidence type="ECO:0000256" key="13">
    <source>
        <dbReference type="NCBIfam" id="TIGR00209"/>
    </source>
</evidence>
<evidence type="ECO:0000256" key="14">
    <source>
        <dbReference type="RuleBase" id="RU000506"/>
    </source>
</evidence>
<proteinExistence type="inferred from homology"/>
<dbReference type="InterPro" id="IPR036265">
    <property type="entry name" value="HIT-like_sf"/>
</dbReference>
<evidence type="ECO:0000259" key="16">
    <source>
        <dbReference type="Pfam" id="PF02744"/>
    </source>
</evidence>
<dbReference type="SUPFAM" id="SSF54197">
    <property type="entry name" value="HIT-like"/>
    <property type="match status" value="2"/>
</dbReference>
<comment type="cofactor">
    <cofactor evidence="2">
        <name>Zn(2+)</name>
        <dbReference type="ChEBI" id="CHEBI:29105"/>
    </cofactor>
</comment>
<evidence type="ECO:0000256" key="12">
    <source>
        <dbReference type="ARBA" id="ARBA00023277"/>
    </source>
</evidence>
<gene>
    <name evidence="17" type="primary">galT</name>
    <name evidence="17" type="ORF">JQN70_00105</name>
</gene>
<dbReference type="Pfam" id="PF01087">
    <property type="entry name" value="GalP_UDP_transf"/>
    <property type="match status" value="1"/>
</dbReference>
<comment type="catalytic activity">
    <reaction evidence="1 14">
        <text>alpha-D-galactose 1-phosphate + UDP-alpha-D-glucose = alpha-D-glucose 1-phosphate + UDP-alpha-D-galactose</text>
        <dbReference type="Rhea" id="RHEA:13989"/>
        <dbReference type="ChEBI" id="CHEBI:58336"/>
        <dbReference type="ChEBI" id="CHEBI:58601"/>
        <dbReference type="ChEBI" id="CHEBI:58885"/>
        <dbReference type="ChEBI" id="CHEBI:66914"/>
        <dbReference type="EC" id="2.7.7.12"/>
    </reaction>
</comment>
<protein>
    <recommendedName>
        <fullName evidence="6 13">Galactose-1-phosphate uridylyltransferase</fullName>
        <ecNumber evidence="5 13">2.7.7.12</ecNumber>
    </recommendedName>
</protein>
<feature type="domain" description="Galactose-1-phosphate uridyl transferase N-terminal" evidence="15">
    <location>
        <begin position="46"/>
        <end position="203"/>
    </location>
</feature>
<comment type="similarity">
    <text evidence="4 14">Belongs to the galactose-1-phosphate uridylyltransferase type 1 family.</text>
</comment>
<organism evidence="17 18">
    <name type="scientific">Phycicoccus sonneratiae</name>
    <dbReference type="NCBI Taxonomy" id="2807628"/>
    <lineage>
        <taxon>Bacteria</taxon>
        <taxon>Bacillati</taxon>
        <taxon>Actinomycetota</taxon>
        <taxon>Actinomycetes</taxon>
        <taxon>Micrococcales</taxon>
        <taxon>Intrasporangiaceae</taxon>
        <taxon>Phycicoccus</taxon>
    </lineage>
</organism>
<dbReference type="Gene3D" id="3.30.428.10">
    <property type="entry name" value="HIT-like"/>
    <property type="match status" value="2"/>
</dbReference>
<evidence type="ECO:0000259" key="15">
    <source>
        <dbReference type="Pfam" id="PF01087"/>
    </source>
</evidence>
<keyword evidence="9 14" id="KW-0479">Metal-binding</keyword>
<dbReference type="EC" id="2.7.7.12" evidence="5 13"/>
<keyword evidence="8 14" id="KW-0548">Nucleotidyltransferase</keyword>